<dbReference type="Pfam" id="PF00216">
    <property type="entry name" value="Bac_DNA_binding"/>
    <property type="match status" value="1"/>
</dbReference>
<dbReference type="CDD" id="cd13831">
    <property type="entry name" value="HU"/>
    <property type="match status" value="1"/>
</dbReference>
<reference evidence="5" key="1">
    <citation type="submission" date="2022-10" db="EMBL/GenBank/DDBJ databases">
        <title>Human gut microbiome strain richness.</title>
        <authorList>
            <person name="Chen-Liaw A."/>
        </authorList>
    </citation>
    <scope>NUCLEOTIDE SEQUENCE</scope>
    <source>
        <strain evidence="5">F7_m1001271B151109d0_201107</strain>
    </source>
</reference>
<dbReference type="PANTHER" id="PTHR33175">
    <property type="entry name" value="DNA-BINDING PROTEIN HU"/>
    <property type="match status" value="1"/>
</dbReference>
<dbReference type="InterPro" id="IPR010992">
    <property type="entry name" value="IHF-like_DNA-bd_dom_sf"/>
</dbReference>
<dbReference type="Proteomes" id="UP001214017">
    <property type="component" value="Unassembled WGS sequence"/>
</dbReference>
<sequence length="94" mass="10383">MFKYKPMNKSELIKEVALKGQLSFNEATNAVDAIMETIAETMHKGESVTLVGFGSFVVQERKARNGHNPATGGSMLIPAKRQVKFRPGSKMKLE</sequence>
<dbReference type="EMBL" id="JAQNWR010000014">
    <property type="protein sequence ID" value="MDC2409933.1"/>
    <property type="molecule type" value="Genomic_DNA"/>
</dbReference>
<dbReference type="PROSITE" id="PS00045">
    <property type="entry name" value="HISTONE_LIKE"/>
    <property type="match status" value="1"/>
</dbReference>
<keyword evidence="2" id="KW-0226">DNA condensation</keyword>
<dbReference type="Gene3D" id="4.10.520.10">
    <property type="entry name" value="IHF-like DNA-binding proteins"/>
    <property type="match status" value="1"/>
</dbReference>
<dbReference type="RefSeq" id="WP_258976492.1">
    <property type="nucleotide sequence ID" value="NZ_BAABYJ010000001.1"/>
</dbReference>
<dbReference type="SUPFAM" id="SSF47729">
    <property type="entry name" value="IHF-like DNA-binding proteins"/>
    <property type="match status" value="1"/>
</dbReference>
<dbReference type="InterPro" id="IPR000119">
    <property type="entry name" value="Hist_DNA-bd"/>
</dbReference>
<comment type="similarity">
    <text evidence="1 4">Belongs to the bacterial histone-like protein family.</text>
</comment>
<accession>A0AAP3WL44</accession>
<dbReference type="InterPro" id="IPR020816">
    <property type="entry name" value="Histone-like_DNA-bd_CS"/>
</dbReference>
<evidence type="ECO:0000256" key="1">
    <source>
        <dbReference type="ARBA" id="ARBA00010529"/>
    </source>
</evidence>
<comment type="caution">
    <text evidence="5">The sequence shown here is derived from an EMBL/GenBank/DDBJ whole genome shotgun (WGS) entry which is preliminary data.</text>
</comment>
<dbReference type="AlphaFoldDB" id="A0AAP3WL44"/>
<name>A0AAP3WL44_BACOV</name>
<gene>
    <name evidence="5" type="ORF">PO240_18855</name>
</gene>
<evidence type="ECO:0000256" key="2">
    <source>
        <dbReference type="ARBA" id="ARBA00023067"/>
    </source>
</evidence>
<dbReference type="GO" id="GO:0030527">
    <property type="term" value="F:structural constituent of chromatin"/>
    <property type="evidence" value="ECO:0007669"/>
    <property type="project" value="InterPro"/>
</dbReference>
<dbReference type="PRINTS" id="PR01727">
    <property type="entry name" value="DNABINDINGHU"/>
</dbReference>
<dbReference type="GO" id="GO:0030261">
    <property type="term" value="P:chromosome condensation"/>
    <property type="evidence" value="ECO:0007669"/>
    <property type="project" value="UniProtKB-KW"/>
</dbReference>
<dbReference type="PANTHER" id="PTHR33175:SF3">
    <property type="entry name" value="DNA-BINDING PROTEIN HU-BETA"/>
    <property type="match status" value="1"/>
</dbReference>
<evidence type="ECO:0000313" key="5">
    <source>
        <dbReference type="EMBL" id="MDC2409933.1"/>
    </source>
</evidence>
<organism evidence="5 6">
    <name type="scientific">Bacteroides ovatus</name>
    <dbReference type="NCBI Taxonomy" id="28116"/>
    <lineage>
        <taxon>Bacteria</taxon>
        <taxon>Pseudomonadati</taxon>
        <taxon>Bacteroidota</taxon>
        <taxon>Bacteroidia</taxon>
        <taxon>Bacteroidales</taxon>
        <taxon>Bacteroidaceae</taxon>
        <taxon>Bacteroides</taxon>
    </lineage>
</organism>
<evidence type="ECO:0000256" key="3">
    <source>
        <dbReference type="ARBA" id="ARBA00023125"/>
    </source>
</evidence>
<evidence type="ECO:0000256" key="4">
    <source>
        <dbReference type="RuleBase" id="RU003939"/>
    </source>
</evidence>
<keyword evidence="3 5" id="KW-0238">DNA-binding</keyword>
<evidence type="ECO:0000313" key="6">
    <source>
        <dbReference type="Proteomes" id="UP001214017"/>
    </source>
</evidence>
<dbReference type="SMART" id="SM00411">
    <property type="entry name" value="BHL"/>
    <property type="match status" value="1"/>
</dbReference>
<proteinExistence type="inferred from homology"/>
<protein>
    <submittedName>
        <fullName evidence="5">HU family DNA-binding protein</fullName>
    </submittedName>
</protein>
<dbReference type="GO" id="GO:0003677">
    <property type="term" value="F:DNA binding"/>
    <property type="evidence" value="ECO:0007669"/>
    <property type="project" value="UniProtKB-KW"/>
</dbReference>
<dbReference type="GO" id="GO:0005829">
    <property type="term" value="C:cytosol"/>
    <property type="evidence" value="ECO:0007669"/>
    <property type="project" value="TreeGrafter"/>
</dbReference>